<name>A0A2I0WTR7_9ASPA</name>
<organism evidence="1 2">
    <name type="scientific">Dendrobium catenatum</name>
    <dbReference type="NCBI Taxonomy" id="906689"/>
    <lineage>
        <taxon>Eukaryota</taxon>
        <taxon>Viridiplantae</taxon>
        <taxon>Streptophyta</taxon>
        <taxon>Embryophyta</taxon>
        <taxon>Tracheophyta</taxon>
        <taxon>Spermatophyta</taxon>
        <taxon>Magnoliopsida</taxon>
        <taxon>Liliopsida</taxon>
        <taxon>Asparagales</taxon>
        <taxon>Orchidaceae</taxon>
        <taxon>Epidendroideae</taxon>
        <taxon>Malaxideae</taxon>
        <taxon>Dendrobiinae</taxon>
        <taxon>Dendrobium</taxon>
    </lineage>
</organism>
<proteinExistence type="predicted"/>
<protein>
    <submittedName>
        <fullName evidence="1">Uncharacterized protein</fullName>
    </submittedName>
</protein>
<evidence type="ECO:0000313" key="1">
    <source>
        <dbReference type="EMBL" id="PKU79055.1"/>
    </source>
</evidence>
<keyword evidence="2" id="KW-1185">Reference proteome</keyword>
<sequence>MNEAYGATPKLKEGIALSEDIRIDDIDGLLRDIFCQNDPFQNPLMEQNEFNTNEKNDHVENFLILMQGCTTCIDIQNKPPGTHVHIEVNENNVQSNILEFVLLGSYLGVIVKSPILYPNPS</sequence>
<dbReference type="EMBL" id="KZ502442">
    <property type="protein sequence ID" value="PKU79055.1"/>
    <property type="molecule type" value="Genomic_DNA"/>
</dbReference>
<reference evidence="1 2" key="1">
    <citation type="journal article" date="2016" name="Sci. Rep.">
        <title>The Dendrobium catenatum Lindl. genome sequence provides insights into polysaccharide synthase, floral development and adaptive evolution.</title>
        <authorList>
            <person name="Zhang G.Q."/>
            <person name="Xu Q."/>
            <person name="Bian C."/>
            <person name="Tsai W.C."/>
            <person name="Yeh C.M."/>
            <person name="Liu K.W."/>
            <person name="Yoshida K."/>
            <person name="Zhang L.S."/>
            <person name="Chang S.B."/>
            <person name="Chen F."/>
            <person name="Shi Y."/>
            <person name="Su Y.Y."/>
            <person name="Zhang Y.Q."/>
            <person name="Chen L.J."/>
            <person name="Yin Y."/>
            <person name="Lin M."/>
            <person name="Huang H."/>
            <person name="Deng H."/>
            <person name="Wang Z.W."/>
            <person name="Zhu S.L."/>
            <person name="Zhao X."/>
            <person name="Deng C."/>
            <person name="Niu S.C."/>
            <person name="Huang J."/>
            <person name="Wang M."/>
            <person name="Liu G.H."/>
            <person name="Yang H.J."/>
            <person name="Xiao X.J."/>
            <person name="Hsiao Y.Y."/>
            <person name="Wu W.L."/>
            <person name="Chen Y.Y."/>
            <person name="Mitsuda N."/>
            <person name="Ohme-Takagi M."/>
            <person name="Luo Y.B."/>
            <person name="Van de Peer Y."/>
            <person name="Liu Z.J."/>
        </authorList>
    </citation>
    <scope>NUCLEOTIDE SEQUENCE [LARGE SCALE GENOMIC DNA]</scope>
    <source>
        <tissue evidence="1">The whole plant</tissue>
    </source>
</reference>
<evidence type="ECO:0000313" key="2">
    <source>
        <dbReference type="Proteomes" id="UP000233837"/>
    </source>
</evidence>
<reference evidence="1 2" key="2">
    <citation type="journal article" date="2017" name="Nature">
        <title>The Apostasia genome and the evolution of orchids.</title>
        <authorList>
            <person name="Zhang G.Q."/>
            <person name="Liu K.W."/>
            <person name="Li Z."/>
            <person name="Lohaus R."/>
            <person name="Hsiao Y.Y."/>
            <person name="Niu S.C."/>
            <person name="Wang J.Y."/>
            <person name="Lin Y.C."/>
            <person name="Xu Q."/>
            <person name="Chen L.J."/>
            <person name="Yoshida K."/>
            <person name="Fujiwara S."/>
            <person name="Wang Z.W."/>
            <person name="Zhang Y.Q."/>
            <person name="Mitsuda N."/>
            <person name="Wang M."/>
            <person name="Liu G.H."/>
            <person name="Pecoraro L."/>
            <person name="Huang H.X."/>
            <person name="Xiao X.J."/>
            <person name="Lin M."/>
            <person name="Wu X.Y."/>
            <person name="Wu W.L."/>
            <person name="Chen Y.Y."/>
            <person name="Chang S.B."/>
            <person name="Sakamoto S."/>
            <person name="Ohme-Takagi M."/>
            <person name="Yagi M."/>
            <person name="Zeng S.J."/>
            <person name="Shen C.Y."/>
            <person name="Yeh C.M."/>
            <person name="Luo Y.B."/>
            <person name="Tsai W.C."/>
            <person name="Van de Peer Y."/>
            <person name="Liu Z.J."/>
        </authorList>
    </citation>
    <scope>NUCLEOTIDE SEQUENCE [LARGE SCALE GENOMIC DNA]</scope>
    <source>
        <tissue evidence="1">The whole plant</tissue>
    </source>
</reference>
<accession>A0A2I0WTR7</accession>
<dbReference type="AlphaFoldDB" id="A0A2I0WTR7"/>
<gene>
    <name evidence="1" type="ORF">MA16_Dca000399</name>
</gene>
<dbReference type="Proteomes" id="UP000233837">
    <property type="component" value="Unassembled WGS sequence"/>
</dbReference>